<evidence type="ECO:0000313" key="2">
    <source>
        <dbReference type="EMBL" id="GGC00122.1"/>
    </source>
</evidence>
<dbReference type="PANTHER" id="PTHR30006:SF24">
    <property type="entry name" value="SLL0237 PROTEIN"/>
    <property type="match status" value="1"/>
</dbReference>
<dbReference type="Pfam" id="PF13343">
    <property type="entry name" value="SBP_bac_6"/>
    <property type="match status" value="1"/>
</dbReference>
<dbReference type="Gene3D" id="3.40.190.10">
    <property type="entry name" value="Periplasmic binding protein-like II"/>
    <property type="match status" value="2"/>
</dbReference>
<evidence type="ECO:0000256" key="1">
    <source>
        <dbReference type="ARBA" id="ARBA00022729"/>
    </source>
</evidence>
<organism evidence="2 3">
    <name type="scientific">Oxalicibacterium flavum</name>
    <dbReference type="NCBI Taxonomy" id="179467"/>
    <lineage>
        <taxon>Bacteria</taxon>
        <taxon>Pseudomonadati</taxon>
        <taxon>Pseudomonadota</taxon>
        <taxon>Betaproteobacteria</taxon>
        <taxon>Burkholderiales</taxon>
        <taxon>Oxalobacteraceae</taxon>
        <taxon>Oxalicibacterium</taxon>
    </lineage>
</organism>
<dbReference type="RefSeq" id="WP_229728535.1">
    <property type="nucleotide sequence ID" value="NZ_BMCG01000001.1"/>
</dbReference>
<evidence type="ECO:0000313" key="3">
    <source>
        <dbReference type="Proteomes" id="UP000620266"/>
    </source>
</evidence>
<keyword evidence="3" id="KW-1185">Reference proteome</keyword>
<dbReference type="SUPFAM" id="SSF53850">
    <property type="entry name" value="Periplasmic binding protein-like II"/>
    <property type="match status" value="1"/>
</dbReference>
<proteinExistence type="predicted"/>
<sequence>MTSYPEEVVSRFEAAFEKAHPGMRVEINWRRSGDATTWLQNNPGHTDVYWTPAQRGFAMLARSGAFKPLPVDMTGLPNKVGGFPISDPDLLYVATEIAGFGFAVNTQRLQDKHLPLPAQWTDLTDPRWQDELIFPVPSKVGFAPPLIEILAQGYGWETGWALLQRIASNAQLLGEGGPGIAEEVASGRAGLGVSIDFFINSAIANGAPISFIHPGVTGYSPAHVAVFKDAPNPEGAQAFAQYVLSEEGQKILFHPDIRKLPVRPSVYADRPAGYYDPFAAAKAMPFTFDTERALRRQGVNNALFDVMVTEQHERLRDTLAALAKAEQAAGSNHALQAKLDRARKLVTQLPINEKQADDLAGRFVSNFEIDATPDANATLLRAWSDKVTANRRQAVEIARQVIAATQGRSSR</sequence>
<reference evidence="2" key="1">
    <citation type="journal article" date="2014" name="Int. J. Syst. Evol. Microbiol.">
        <title>Complete genome sequence of Corynebacterium casei LMG S-19264T (=DSM 44701T), isolated from a smear-ripened cheese.</title>
        <authorList>
            <consortium name="US DOE Joint Genome Institute (JGI-PGF)"/>
            <person name="Walter F."/>
            <person name="Albersmeier A."/>
            <person name="Kalinowski J."/>
            <person name="Ruckert C."/>
        </authorList>
    </citation>
    <scope>NUCLEOTIDE SEQUENCE</scope>
    <source>
        <strain evidence="2">CCM 7086</strain>
    </source>
</reference>
<name>A0A8J2XXD5_9BURK</name>
<dbReference type="EMBL" id="BMCG01000001">
    <property type="protein sequence ID" value="GGC00122.1"/>
    <property type="molecule type" value="Genomic_DNA"/>
</dbReference>
<dbReference type="AlphaFoldDB" id="A0A8J2XXD5"/>
<dbReference type="Proteomes" id="UP000620266">
    <property type="component" value="Unassembled WGS sequence"/>
</dbReference>
<protein>
    <submittedName>
        <fullName evidence="2">ABC transporter substrate-binding protein</fullName>
    </submittedName>
</protein>
<dbReference type="PANTHER" id="PTHR30006">
    <property type="entry name" value="THIAMINE-BINDING PERIPLASMIC PROTEIN-RELATED"/>
    <property type="match status" value="1"/>
</dbReference>
<reference evidence="2" key="2">
    <citation type="submission" date="2020-09" db="EMBL/GenBank/DDBJ databases">
        <authorList>
            <person name="Sun Q."/>
            <person name="Sedlacek I."/>
        </authorList>
    </citation>
    <scope>NUCLEOTIDE SEQUENCE</scope>
    <source>
        <strain evidence="2">CCM 7086</strain>
    </source>
</reference>
<keyword evidence="1" id="KW-0732">Signal</keyword>
<accession>A0A8J2XXD5</accession>
<gene>
    <name evidence="2" type="ORF">GCM10007205_06760</name>
</gene>
<comment type="caution">
    <text evidence="2">The sequence shown here is derived from an EMBL/GenBank/DDBJ whole genome shotgun (WGS) entry which is preliminary data.</text>
</comment>